<feature type="compositionally biased region" description="Basic and acidic residues" evidence="1">
    <location>
        <begin position="108"/>
        <end position="131"/>
    </location>
</feature>
<dbReference type="Proteomes" id="UP000641137">
    <property type="component" value="Unassembled WGS sequence"/>
</dbReference>
<dbReference type="AlphaFoldDB" id="A0A8J3DKZ7"/>
<feature type="region of interest" description="Disordered" evidence="1">
    <location>
        <begin position="38"/>
        <end position="131"/>
    </location>
</feature>
<keyword evidence="3" id="KW-1185">Reference proteome</keyword>
<name>A0A8J3DKZ7_9HYPH</name>
<reference evidence="2" key="2">
    <citation type="submission" date="2020-09" db="EMBL/GenBank/DDBJ databases">
        <authorList>
            <person name="Sun Q."/>
            <person name="Kim S."/>
        </authorList>
    </citation>
    <scope>NUCLEOTIDE SEQUENCE</scope>
    <source>
        <strain evidence="2">KCTC 42097</strain>
    </source>
</reference>
<gene>
    <name evidence="2" type="ORF">GCM10010136_03550</name>
</gene>
<dbReference type="EMBL" id="BMZO01000001">
    <property type="protein sequence ID" value="GHC62440.1"/>
    <property type="molecule type" value="Genomic_DNA"/>
</dbReference>
<evidence type="ECO:0000313" key="3">
    <source>
        <dbReference type="Proteomes" id="UP000641137"/>
    </source>
</evidence>
<sequence>MSERNAAQLVEFGKETIMPGLIHSLIAELKPRWLHDKQEETLAFPRENQDDPPMPAPTWKPDISEPPIEPESDETEEIIPPVKRREIRDPENNNPRLRPSPHSVAESGDTHPYRQRQEEINTLDKQETRAR</sequence>
<proteinExistence type="predicted"/>
<evidence type="ECO:0000313" key="2">
    <source>
        <dbReference type="EMBL" id="GHC62440.1"/>
    </source>
</evidence>
<comment type="caution">
    <text evidence="2">The sequence shown here is derived from an EMBL/GenBank/DDBJ whole genome shotgun (WGS) entry which is preliminary data.</text>
</comment>
<accession>A0A8J3DKZ7</accession>
<feature type="compositionally biased region" description="Acidic residues" evidence="1">
    <location>
        <begin position="68"/>
        <end position="77"/>
    </location>
</feature>
<protein>
    <submittedName>
        <fullName evidence="2">Uncharacterized protein</fullName>
    </submittedName>
</protein>
<organism evidence="2 3">
    <name type="scientific">Limoniibacter endophyticus</name>
    <dbReference type="NCBI Taxonomy" id="1565040"/>
    <lineage>
        <taxon>Bacteria</taxon>
        <taxon>Pseudomonadati</taxon>
        <taxon>Pseudomonadota</taxon>
        <taxon>Alphaproteobacteria</taxon>
        <taxon>Hyphomicrobiales</taxon>
        <taxon>Bartonellaceae</taxon>
        <taxon>Limoniibacter</taxon>
    </lineage>
</organism>
<reference evidence="2" key="1">
    <citation type="journal article" date="2014" name="Int. J. Syst. Evol. Microbiol.">
        <title>Complete genome sequence of Corynebacterium casei LMG S-19264T (=DSM 44701T), isolated from a smear-ripened cheese.</title>
        <authorList>
            <consortium name="US DOE Joint Genome Institute (JGI-PGF)"/>
            <person name="Walter F."/>
            <person name="Albersmeier A."/>
            <person name="Kalinowski J."/>
            <person name="Ruckert C."/>
        </authorList>
    </citation>
    <scope>NUCLEOTIDE SEQUENCE</scope>
    <source>
        <strain evidence="2">KCTC 42097</strain>
    </source>
</reference>
<evidence type="ECO:0000256" key="1">
    <source>
        <dbReference type="SAM" id="MobiDB-lite"/>
    </source>
</evidence>